<dbReference type="InterPro" id="IPR012336">
    <property type="entry name" value="Thioredoxin-like_fold"/>
</dbReference>
<evidence type="ECO:0000313" key="3">
    <source>
        <dbReference type="EMBL" id="UUI74581.1"/>
    </source>
</evidence>
<comment type="similarity">
    <text evidence="1">Belongs to the thioredoxin family. DsbA subfamily.</text>
</comment>
<protein>
    <submittedName>
        <fullName evidence="3">Thioredoxin domain-containing protein</fullName>
    </submittedName>
</protein>
<name>A0ABY5KVN1_9CELL</name>
<evidence type="ECO:0000256" key="1">
    <source>
        <dbReference type="ARBA" id="ARBA00005791"/>
    </source>
</evidence>
<dbReference type="PROSITE" id="PS51352">
    <property type="entry name" value="THIOREDOXIN_2"/>
    <property type="match status" value="1"/>
</dbReference>
<dbReference type="SUPFAM" id="SSF52833">
    <property type="entry name" value="Thioredoxin-like"/>
    <property type="match status" value="1"/>
</dbReference>
<keyword evidence="4" id="KW-1185">Reference proteome</keyword>
<sequence>MATDQFRGDEGAPVTVVEYGDFECPYCRAAAPILRGLVEGSGGLVRLVWQEFPLFEVHPHALAAALAAEAARAQGRFWAMHDELFAHQDALDDASLRRYAHTAGVDPDSAAGPAAQEYAGVVDRDYRSGVEAGVRGTPTLFIDGELYTGRIALNDLRTATGLDRQG</sequence>
<gene>
    <name evidence="3" type="ORF">NP064_12355</name>
</gene>
<dbReference type="PANTHER" id="PTHR13887:SF55">
    <property type="entry name" value="SLR0313 PROTEIN"/>
    <property type="match status" value="1"/>
</dbReference>
<dbReference type="Proteomes" id="UP001316189">
    <property type="component" value="Chromosome"/>
</dbReference>
<dbReference type="InterPro" id="IPR013766">
    <property type="entry name" value="Thioredoxin_domain"/>
</dbReference>
<accession>A0ABY5KVN1</accession>
<dbReference type="PANTHER" id="PTHR13887">
    <property type="entry name" value="GLUTATHIONE S-TRANSFERASE KAPPA"/>
    <property type="match status" value="1"/>
</dbReference>
<organism evidence="3 4">
    <name type="scientific">Cellulomonas chengniuliangii</name>
    <dbReference type="NCBI Taxonomy" id="2968084"/>
    <lineage>
        <taxon>Bacteria</taxon>
        <taxon>Bacillati</taxon>
        <taxon>Actinomycetota</taxon>
        <taxon>Actinomycetes</taxon>
        <taxon>Micrococcales</taxon>
        <taxon>Cellulomonadaceae</taxon>
        <taxon>Cellulomonas</taxon>
    </lineage>
</organism>
<dbReference type="Gene3D" id="3.40.30.10">
    <property type="entry name" value="Glutaredoxin"/>
    <property type="match status" value="1"/>
</dbReference>
<evidence type="ECO:0000313" key="4">
    <source>
        <dbReference type="Proteomes" id="UP001316189"/>
    </source>
</evidence>
<evidence type="ECO:0000259" key="2">
    <source>
        <dbReference type="PROSITE" id="PS51352"/>
    </source>
</evidence>
<dbReference type="Pfam" id="PF13462">
    <property type="entry name" value="Thioredoxin_4"/>
    <property type="match status" value="1"/>
</dbReference>
<feature type="domain" description="Thioredoxin" evidence="2">
    <location>
        <begin position="1"/>
        <end position="166"/>
    </location>
</feature>
<proteinExistence type="inferred from homology"/>
<reference evidence="3 4" key="1">
    <citation type="submission" date="2022-07" db="EMBL/GenBank/DDBJ databases">
        <title>Novel species in genus cellulomonas.</title>
        <authorList>
            <person name="Ye L."/>
        </authorList>
    </citation>
    <scope>NUCLEOTIDE SEQUENCE [LARGE SCALE GENOMIC DNA]</scope>
    <source>
        <strain evidence="4">zg-Y338</strain>
    </source>
</reference>
<dbReference type="InterPro" id="IPR036249">
    <property type="entry name" value="Thioredoxin-like_sf"/>
</dbReference>
<dbReference type="RefSeq" id="WP_227570704.1">
    <property type="nucleotide sequence ID" value="NZ_CP101988.1"/>
</dbReference>
<dbReference type="EMBL" id="CP101988">
    <property type="protein sequence ID" value="UUI74581.1"/>
    <property type="molecule type" value="Genomic_DNA"/>
</dbReference>